<dbReference type="PANTHER" id="PTHR37419">
    <property type="entry name" value="SERINE/THREONINE-PROTEIN KINASE TOXIN HIPA"/>
    <property type="match status" value="1"/>
</dbReference>
<reference evidence="5 6" key="1">
    <citation type="submission" date="2023-09" db="EMBL/GenBank/DDBJ databases">
        <authorList>
            <person name="Rey-Velasco X."/>
        </authorList>
    </citation>
    <scope>NUCLEOTIDE SEQUENCE [LARGE SCALE GENOMIC DNA]</scope>
    <source>
        <strain evidence="5 6">F260</strain>
    </source>
</reference>
<evidence type="ECO:0000259" key="4">
    <source>
        <dbReference type="Pfam" id="PF07804"/>
    </source>
</evidence>
<feature type="domain" description="HipA-like C-terminal" evidence="4">
    <location>
        <begin position="57"/>
        <end position="280"/>
    </location>
</feature>
<evidence type="ECO:0000256" key="3">
    <source>
        <dbReference type="ARBA" id="ARBA00022777"/>
    </source>
</evidence>
<comment type="caution">
    <text evidence="5">The sequence shown here is derived from an EMBL/GenBank/DDBJ whole genome shotgun (WGS) entry which is preliminary data.</text>
</comment>
<sequence>MKIKCLYCYQELKSSDPKDFHNRCSLAFFGTEDPPHLNYSVEQMAELAKNVVERRIAVPGVQPKLSLSLVNNSLAEEKGRLTVVGALGGNYILKPPSENFPEMPQNEHVTMRIAEAFGIRTVSSSLIRLQSGDLSYITRRVDRTESNEKIHMLDMFQILEAFDKYKGSMERVGKAIGAYSDNTLLDKLYFLELAVFSFLTGNNDMHLKNFSLIKRKELWVLSPAYDLLNVSIVNPDDDEELALTLEGKKKKLKKEHFNRLGENLQLNKKQINSVFKRFTRNKKLAIDWIRNSFLSQEYQEKYIRLLEQRYSILKEN</sequence>
<dbReference type="Gene3D" id="1.10.1070.20">
    <property type="match status" value="1"/>
</dbReference>
<accession>A0ABU3CPL9</accession>
<evidence type="ECO:0000256" key="1">
    <source>
        <dbReference type="ARBA" id="ARBA00010164"/>
    </source>
</evidence>
<dbReference type="InterPro" id="IPR012893">
    <property type="entry name" value="HipA-like_C"/>
</dbReference>
<evidence type="ECO:0000256" key="2">
    <source>
        <dbReference type="ARBA" id="ARBA00022679"/>
    </source>
</evidence>
<keyword evidence="3" id="KW-0418">Kinase</keyword>
<dbReference type="PANTHER" id="PTHR37419:SF1">
    <property type="entry name" value="SERINE_THREONINE-PROTEIN KINASE TOXIN HIPA"/>
    <property type="match status" value="1"/>
</dbReference>
<protein>
    <submittedName>
        <fullName evidence="5">HipA domain-containing protein</fullName>
    </submittedName>
</protein>
<comment type="similarity">
    <text evidence="1">Belongs to the HipA Ser/Thr kinase family.</text>
</comment>
<dbReference type="EMBL" id="JAVRHO010000037">
    <property type="protein sequence ID" value="MDT0648303.1"/>
    <property type="molecule type" value="Genomic_DNA"/>
</dbReference>
<dbReference type="Pfam" id="PF07804">
    <property type="entry name" value="HipA_C"/>
    <property type="match status" value="1"/>
</dbReference>
<organism evidence="5 6">
    <name type="scientific">Autumnicola lenta</name>
    <dbReference type="NCBI Taxonomy" id="3075593"/>
    <lineage>
        <taxon>Bacteria</taxon>
        <taxon>Pseudomonadati</taxon>
        <taxon>Bacteroidota</taxon>
        <taxon>Flavobacteriia</taxon>
        <taxon>Flavobacteriales</taxon>
        <taxon>Flavobacteriaceae</taxon>
        <taxon>Autumnicola</taxon>
    </lineage>
</organism>
<proteinExistence type="inferred from homology"/>
<dbReference type="InterPro" id="IPR052028">
    <property type="entry name" value="HipA_Ser/Thr_kinase"/>
</dbReference>
<gene>
    <name evidence="5" type="ORF">RM545_16550</name>
</gene>
<keyword evidence="2" id="KW-0808">Transferase</keyword>
<dbReference type="RefSeq" id="WP_311496397.1">
    <property type="nucleotide sequence ID" value="NZ_JAVRHO010000037.1"/>
</dbReference>
<keyword evidence="6" id="KW-1185">Reference proteome</keyword>
<evidence type="ECO:0000313" key="6">
    <source>
        <dbReference type="Proteomes" id="UP001245285"/>
    </source>
</evidence>
<name>A0ABU3CPL9_9FLAO</name>
<dbReference type="Proteomes" id="UP001245285">
    <property type="component" value="Unassembled WGS sequence"/>
</dbReference>
<evidence type="ECO:0000313" key="5">
    <source>
        <dbReference type="EMBL" id="MDT0648303.1"/>
    </source>
</evidence>